<evidence type="ECO:0008006" key="4">
    <source>
        <dbReference type="Google" id="ProtNLM"/>
    </source>
</evidence>
<feature type="signal peptide" evidence="1">
    <location>
        <begin position="1"/>
        <end position="32"/>
    </location>
</feature>
<feature type="chain" id="PRO_5045252899" description="Alginate export domain-containing protein" evidence="1">
    <location>
        <begin position="33"/>
        <end position="409"/>
    </location>
</feature>
<evidence type="ECO:0000313" key="2">
    <source>
        <dbReference type="EMBL" id="MDR7298868.1"/>
    </source>
</evidence>
<dbReference type="Proteomes" id="UP001180536">
    <property type="component" value="Unassembled WGS sequence"/>
</dbReference>
<accession>A0ABU1ZEI6</accession>
<evidence type="ECO:0000256" key="1">
    <source>
        <dbReference type="SAM" id="SignalP"/>
    </source>
</evidence>
<reference evidence="2 3" key="1">
    <citation type="submission" date="2023-07" db="EMBL/GenBank/DDBJ databases">
        <title>Sorghum-associated microbial communities from plants grown in Nebraska, USA.</title>
        <authorList>
            <person name="Schachtman D."/>
        </authorList>
    </citation>
    <scope>NUCLEOTIDE SEQUENCE [LARGE SCALE GENOMIC DNA]</scope>
    <source>
        <strain evidence="2 3">BE310</strain>
    </source>
</reference>
<keyword evidence="1" id="KW-0732">Signal</keyword>
<proteinExistence type="predicted"/>
<gene>
    <name evidence="2" type="ORF">J2X16_004236</name>
</gene>
<evidence type="ECO:0000313" key="3">
    <source>
        <dbReference type="Proteomes" id="UP001180536"/>
    </source>
</evidence>
<organism evidence="2 3">
    <name type="scientific">Pelomonas aquatica</name>
    <dbReference type="NCBI Taxonomy" id="431058"/>
    <lineage>
        <taxon>Bacteria</taxon>
        <taxon>Pseudomonadati</taxon>
        <taxon>Pseudomonadota</taxon>
        <taxon>Betaproteobacteria</taxon>
        <taxon>Burkholderiales</taxon>
        <taxon>Sphaerotilaceae</taxon>
        <taxon>Roseateles</taxon>
    </lineage>
</organism>
<dbReference type="EMBL" id="JAVDXQ010000006">
    <property type="protein sequence ID" value="MDR7298868.1"/>
    <property type="molecule type" value="Genomic_DNA"/>
</dbReference>
<comment type="caution">
    <text evidence="2">The sequence shown here is derived from an EMBL/GenBank/DDBJ whole genome shotgun (WGS) entry which is preliminary data.</text>
</comment>
<protein>
    <recommendedName>
        <fullName evidence="4">Alginate export domain-containing protein</fullName>
    </recommendedName>
</protein>
<sequence length="409" mass="44229">MDAHLHLFRLRRLSRRLLALPLCAGLAAPVGAGTLGDTLADNPARIAPAGLRLQADARVDAFSDPAPLLRLDDKDWGRHARSRHALNHAQLAVQASAGFEAGGWRLRALTRSGGIATASADTVTLLGLLNRDEAPGSGTSFDLDYRLNYWRADGLSLGRGWHWTPAPGQRLEVGASLQYLGRIELLREVFTGIATPAGADRMLFNGQHLRAGNRMRTDDPSRFNPFVREGNPGGHGRALDLGARWTLSERWQLELAGFDLAARLDGRDMPESLRVGRFLYDAQGRLIGNADGSAAVQGQDRRADLRMHPGARWLGRIGWQQHAWQLDVLWQSHAGVREIELAGRRNLGDSGYWVGASATARHAALGLSAGNAWFSAGLTLSNPRAGAARTLGAALRLNLPLPGASPVRD</sequence>
<name>A0ABU1ZEI6_9BURK</name>
<keyword evidence="3" id="KW-1185">Reference proteome</keyword>